<dbReference type="SUPFAM" id="SSF53850">
    <property type="entry name" value="Periplasmic binding protein-like II"/>
    <property type="match status" value="1"/>
</dbReference>
<dbReference type="AlphaFoldDB" id="A0A423JTX1"/>
<dbReference type="Gene3D" id="3.40.190.10">
    <property type="entry name" value="Periplasmic binding protein-like II"/>
    <property type="match status" value="1"/>
</dbReference>
<sequence length="263" mass="29342">MTAQIAELLMYVAPEPIRLANERWLTRILERLGSTRQSAECLSLPDLWLSPNLLLTQTCGYPLMTLLRGQVRVVGRPRYELPDSNGGNHCSLLLSRADDPRRSLPAFHKSRGVINDEGSNSGMNLLRHRLAPLHRDGQFFASVGISGGHRESLRWLREDLADLAAIDSVTFAYLARHAEQEVAGLRVVARSAFSPTLPYITVASATDEQVEALRRVMNETLKELPEVAEVLGLQEVLPATESDYQVLLDYQQEAEALGYGRLR</sequence>
<organism evidence="1 2">
    <name type="scientific">Pseudomonas frederiksbergensis</name>
    <dbReference type="NCBI Taxonomy" id="104087"/>
    <lineage>
        <taxon>Bacteria</taxon>
        <taxon>Pseudomonadati</taxon>
        <taxon>Pseudomonadota</taxon>
        <taxon>Gammaproteobacteria</taxon>
        <taxon>Pseudomonadales</taxon>
        <taxon>Pseudomonadaceae</taxon>
        <taxon>Pseudomonas</taxon>
    </lineage>
</organism>
<dbReference type="PANTHER" id="PTHR35841:SF1">
    <property type="entry name" value="PHOSPHONATES-BINDING PERIPLASMIC PROTEIN"/>
    <property type="match status" value="1"/>
</dbReference>
<evidence type="ECO:0000313" key="1">
    <source>
        <dbReference type="EMBL" id="RON41151.1"/>
    </source>
</evidence>
<dbReference type="RefSeq" id="WP_123514205.1">
    <property type="nucleotide sequence ID" value="NZ_MOBQ01000034.1"/>
</dbReference>
<dbReference type="Pfam" id="PF12974">
    <property type="entry name" value="Phosphonate-bd"/>
    <property type="match status" value="1"/>
</dbReference>
<reference evidence="1 2" key="1">
    <citation type="submission" date="2016-10" db="EMBL/GenBank/DDBJ databases">
        <title>Comparative genome analysis of multiple Pseudomonas spp. focuses on biocontrol and plant growth promoting traits.</title>
        <authorList>
            <person name="Tao X.-Y."/>
            <person name="Taylor C.G."/>
        </authorList>
    </citation>
    <scope>NUCLEOTIDE SEQUENCE [LARGE SCALE GENOMIC DNA]</scope>
    <source>
        <strain evidence="1 2">37A10</strain>
    </source>
</reference>
<gene>
    <name evidence="1" type="ORF">BK666_24815</name>
</gene>
<dbReference type="PANTHER" id="PTHR35841">
    <property type="entry name" value="PHOSPHONATES-BINDING PERIPLASMIC PROTEIN"/>
    <property type="match status" value="1"/>
</dbReference>
<comment type="caution">
    <text evidence="1">The sequence shown here is derived from an EMBL/GenBank/DDBJ whole genome shotgun (WGS) entry which is preliminary data.</text>
</comment>
<evidence type="ECO:0000313" key="2">
    <source>
        <dbReference type="Proteomes" id="UP000285349"/>
    </source>
</evidence>
<dbReference type="Proteomes" id="UP000285349">
    <property type="component" value="Unassembled WGS sequence"/>
</dbReference>
<dbReference type="OrthoDB" id="5599602at2"/>
<name>A0A423JTX1_9PSED</name>
<dbReference type="EMBL" id="MOBQ01000034">
    <property type="protein sequence ID" value="RON41151.1"/>
    <property type="molecule type" value="Genomic_DNA"/>
</dbReference>
<proteinExistence type="predicted"/>
<protein>
    <submittedName>
        <fullName evidence="1">Phosphate ABC transporter substrate-binding protein</fullName>
    </submittedName>
</protein>
<accession>A0A423JTX1</accession>